<dbReference type="GO" id="GO:0006629">
    <property type="term" value="P:lipid metabolic process"/>
    <property type="evidence" value="ECO:0007669"/>
    <property type="project" value="InterPro"/>
</dbReference>
<dbReference type="CDD" id="cd08585">
    <property type="entry name" value="GDPD_like_3"/>
    <property type="match status" value="1"/>
</dbReference>
<dbReference type="PANTHER" id="PTHR46211">
    <property type="entry name" value="GLYCEROPHOSPHORYL DIESTER PHOSPHODIESTERASE"/>
    <property type="match status" value="1"/>
</dbReference>
<dbReference type="PANTHER" id="PTHR46211:SF1">
    <property type="entry name" value="GLYCEROPHOSPHODIESTER PHOSPHODIESTERASE, CYTOPLASMIC"/>
    <property type="match status" value="1"/>
</dbReference>
<protein>
    <submittedName>
        <fullName evidence="2">Glycerophosphodiester phosphodiesterase</fullName>
    </submittedName>
</protein>
<evidence type="ECO:0000259" key="1">
    <source>
        <dbReference type="PROSITE" id="PS51704"/>
    </source>
</evidence>
<sequence length="242" mass="27106">MTDISWLTARPIAHRGYHDQNKTVWENTLSAFGRAINKGFAIECDVHLSSDGVPVIFHDNGLERLTGTDGFIWQRTAGELGVLRVGGTADHVPTLRELLDLVDGRVPLVVELKGIPGRDDGLVKRVCDMLHGYKGKAAIMSFDHWLIRQFPAHAKKIPTGLTAYGTKNHEVEPHFSMLTYGISFTSYSVTELPNRFVDFVREKLDMPVITWTVRDQAMVEHTFAHADQMTFEGFDPDANLTS</sequence>
<dbReference type="PROSITE" id="PS51704">
    <property type="entry name" value="GP_PDE"/>
    <property type="match status" value="1"/>
</dbReference>
<dbReference type="InterPro" id="IPR017946">
    <property type="entry name" value="PLC-like_Pdiesterase_TIM-brl"/>
</dbReference>
<accession>A0A7C9V508</accession>
<dbReference type="SUPFAM" id="SSF51695">
    <property type="entry name" value="PLC-like phosphodiesterases"/>
    <property type="match status" value="1"/>
</dbReference>
<dbReference type="GO" id="GO:0008081">
    <property type="term" value="F:phosphoric diester hydrolase activity"/>
    <property type="evidence" value="ECO:0007669"/>
    <property type="project" value="InterPro"/>
</dbReference>
<comment type="caution">
    <text evidence="2">The sequence shown here is derived from an EMBL/GenBank/DDBJ whole genome shotgun (WGS) entry which is preliminary data.</text>
</comment>
<dbReference type="Gene3D" id="3.20.20.190">
    <property type="entry name" value="Phosphatidylinositol (PI) phosphodiesterase"/>
    <property type="match status" value="1"/>
</dbReference>
<keyword evidence="3" id="KW-1185">Reference proteome</keyword>
<proteinExistence type="predicted"/>
<organism evidence="2 3">
    <name type="scientific">Mesorhizobium zhangyense</name>
    <dbReference type="NCBI Taxonomy" id="1776730"/>
    <lineage>
        <taxon>Bacteria</taxon>
        <taxon>Pseudomonadati</taxon>
        <taxon>Pseudomonadota</taxon>
        <taxon>Alphaproteobacteria</taxon>
        <taxon>Hyphomicrobiales</taxon>
        <taxon>Phyllobacteriaceae</taxon>
        <taxon>Mesorhizobium</taxon>
    </lineage>
</organism>
<reference evidence="2 3" key="1">
    <citation type="submission" date="2020-02" db="EMBL/GenBank/DDBJ databases">
        <title>Genome sequence of the type strain CGMCC 1.15528 of Mesorhizobium zhangyense.</title>
        <authorList>
            <person name="Gao J."/>
            <person name="Sun J."/>
        </authorList>
    </citation>
    <scope>NUCLEOTIDE SEQUENCE [LARGE SCALE GENOMIC DNA]</scope>
    <source>
        <strain evidence="2 3">CGMCC 1.15528</strain>
    </source>
</reference>
<name>A0A7C9V508_9HYPH</name>
<dbReference type="Pfam" id="PF03009">
    <property type="entry name" value="GDPD"/>
    <property type="match status" value="1"/>
</dbReference>
<evidence type="ECO:0000313" key="2">
    <source>
        <dbReference type="EMBL" id="NGN40023.1"/>
    </source>
</evidence>
<dbReference type="EMBL" id="JAAKZG010000001">
    <property type="protein sequence ID" value="NGN40023.1"/>
    <property type="molecule type" value="Genomic_DNA"/>
</dbReference>
<feature type="domain" description="GP-PDE" evidence="1">
    <location>
        <begin position="9"/>
        <end position="242"/>
    </location>
</feature>
<gene>
    <name evidence="2" type="ORF">G6N74_02995</name>
</gene>
<dbReference type="InterPro" id="IPR030395">
    <property type="entry name" value="GP_PDE_dom"/>
</dbReference>
<dbReference type="Proteomes" id="UP000481252">
    <property type="component" value="Unassembled WGS sequence"/>
</dbReference>
<dbReference type="AlphaFoldDB" id="A0A7C9V508"/>
<evidence type="ECO:0000313" key="3">
    <source>
        <dbReference type="Proteomes" id="UP000481252"/>
    </source>
</evidence>